<dbReference type="OrthoDB" id="5465469at2"/>
<accession>A0A2T3NBF8</accession>
<proteinExistence type="predicted"/>
<dbReference type="InterPro" id="IPR029044">
    <property type="entry name" value="Nucleotide-diphossugar_trans"/>
</dbReference>
<dbReference type="EMBL" id="PYMB01000008">
    <property type="protein sequence ID" value="PSW11198.1"/>
    <property type="molecule type" value="Genomic_DNA"/>
</dbReference>
<reference evidence="1 2" key="1">
    <citation type="submission" date="2018-03" db="EMBL/GenBank/DDBJ databases">
        <title>Whole genome sequencing of Histamine producing bacteria.</title>
        <authorList>
            <person name="Butler K."/>
        </authorList>
    </citation>
    <scope>NUCLEOTIDE SEQUENCE [LARGE SCALE GENOMIC DNA]</scope>
    <source>
        <strain evidence="1 2">DSM 19138</strain>
    </source>
</reference>
<organism evidence="1 2">
    <name type="scientific">Photobacterium rosenbergii</name>
    <dbReference type="NCBI Taxonomy" id="294936"/>
    <lineage>
        <taxon>Bacteria</taxon>
        <taxon>Pseudomonadati</taxon>
        <taxon>Pseudomonadota</taxon>
        <taxon>Gammaproteobacteria</taxon>
        <taxon>Vibrionales</taxon>
        <taxon>Vibrionaceae</taxon>
        <taxon>Photobacterium</taxon>
    </lineage>
</organism>
<evidence type="ECO:0000313" key="2">
    <source>
        <dbReference type="Proteomes" id="UP000241346"/>
    </source>
</evidence>
<sequence length="286" mass="33604">MSNLIFKVFVYFKSMLNYIILSNYMFAKNKLYLSSDSKIIVSLTTYSKRVDLIHLTLKSILLQTSPPKKIYLWLSKVNFPNEELPESLQKLVKLGVTIKFVEEDIRSYKKIIYTYEEEQQNEDLFIVTADDDIYYPKYWLKHIEDKIKLNSDYIYCYRAQSISFKTENQVDDYSKWILYNCSTPSYSILPTGVSGICYPMKSLKGVCDLTFLEICPTADDIWLRFITLKNEYKSKLVCGKSLHFTPVIKPFNMPDKGLEKENVFMNANTKAFNNCLSFFNFTKKDF</sequence>
<dbReference type="AlphaFoldDB" id="A0A2T3NBF8"/>
<comment type="caution">
    <text evidence="1">The sequence shown here is derived from an EMBL/GenBank/DDBJ whole genome shotgun (WGS) entry which is preliminary data.</text>
</comment>
<evidence type="ECO:0008006" key="3">
    <source>
        <dbReference type="Google" id="ProtNLM"/>
    </source>
</evidence>
<dbReference type="Proteomes" id="UP000241346">
    <property type="component" value="Unassembled WGS sequence"/>
</dbReference>
<protein>
    <recommendedName>
        <fullName evidence="3">Glycosyltransferase 2-like domain-containing protein</fullName>
    </recommendedName>
</protein>
<dbReference type="RefSeq" id="WP_107299365.1">
    <property type="nucleotide sequence ID" value="NZ_PYMB01000008.1"/>
</dbReference>
<dbReference type="CDD" id="cd00761">
    <property type="entry name" value="Glyco_tranf_GTA_type"/>
    <property type="match status" value="1"/>
</dbReference>
<gene>
    <name evidence="1" type="ORF">C9J01_17230</name>
</gene>
<dbReference type="SUPFAM" id="SSF53448">
    <property type="entry name" value="Nucleotide-diphospho-sugar transferases"/>
    <property type="match status" value="1"/>
</dbReference>
<name>A0A2T3NBF8_9GAMM</name>
<evidence type="ECO:0000313" key="1">
    <source>
        <dbReference type="EMBL" id="PSW11198.1"/>
    </source>
</evidence>